<dbReference type="InterPro" id="IPR056284">
    <property type="entry name" value="AIR9-like_A9"/>
</dbReference>
<dbReference type="EMBL" id="GGEC01045232">
    <property type="protein sequence ID" value="MBX25716.1"/>
    <property type="molecule type" value="Transcribed_RNA"/>
</dbReference>
<evidence type="ECO:0000313" key="3">
    <source>
        <dbReference type="EMBL" id="MBX25728.1"/>
    </source>
</evidence>
<dbReference type="Gene3D" id="2.60.40.2700">
    <property type="match status" value="1"/>
</dbReference>
<dbReference type="GO" id="GO:0005886">
    <property type="term" value="C:plasma membrane"/>
    <property type="evidence" value="ECO:0007669"/>
    <property type="project" value="TreeGrafter"/>
</dbReference>
<accession>A0A2P2M684</accession>
<feature type="domain" description="DUF7046" evidence="1">
    <location>
        <begin position="439"/>
        <end position="528"/>
    </location>
</feature>
<proteinExistence type="predicted"/>
<dbReference type="FunFam" id="2.60.40.2700:FF:000001">
    <property type="entry name" value="Transmembrane protein"/>
    <property type="match status" value="1"/>
</dbReference>
<dbReference type="Pfam" id="PF23197">
    <property type="entry name" value="IG_AIR9"/>
    <property type="match status" value="1"/>
</dbReference>
<protein>
    <submittedName>
        <fullName evidence="3">Uncharacterized protein MANES_08G157700</fullName>
    </submittedName>
</protein>
<evidence type="ECO:0000259" key="1">
    <source>
        <dbReference type="Pfam" id="PF23080"/>
    </source>
</evidence>
<dbReference type="AlphaFoldDB" id="A0A2P2M684"/>
<dbReference type="InterPro" id="IPR055474">
    <property type="entry name" value="DUF7046"/>
</dbReference>
<dbReference type="PANTHER" id="PTHR31149:SF7">
    <property type="entry name" value="EXPRESSED PROTEIN"/>
    <property type="match status" value="1"/>
</dbReference>
<feature type="domain" description="AIR9-like A9" evidence="2">
    <location>
        <begin position="324"/>
        <end position="401"/>
    </location>
</feature>
<evidence type="ECO:0000259" key="2">
    <source>
        <dbReference type="Pfam" id="PF23197"/>
    </source>
</evidence>
<dbReference type="EMBL" id="GGEC01045244">
    <property type="protein sequence ID" value="MBX25728.1"/>
    <property type="molecule type" value="Transcribed_RNA"/>
</dbReference>
<dbReference type="PANTHER" id="PTHR31149">
    <property type="entry name" value="EXPRESSED PROTEIN"/>
    <property type="match status" value="1"/>
</dbReference>
<name>A0A2P2M684_RHIMU</name>
<reference evidence="3" key="1">
    <citation type="submission" date="2018-02" db="EMBL/GenBank/DDBJ databases">
        <title>Rhizophora mucronata_Transcriptome.</title>
        <authorList>
            <person name="Meera S.P."/>
            <person name="Sreeshan A."/>
            <person name="Augustine A."/>
        </authorList>
    </citation>
    <scope>NUCLEOTIDE SEQUENCE</scope>
    <source>
        <tissue evidence="3">Leaf</tissue>
    </source>
</reference>
<dbReference type="Pfam" id="PF23080">
    <property type="entry name" value="DUF7046"/>
    <property type="match status" value="1"/>
</dbReference>
<dbReference type="EMBL" id="GGEC01045248">
    <property type="protein sequence ID" value="MBX25732.1"/>
    <property type="molecule type" value="Transcribed_RNA"/>
</dbReference>
<sequence length="531" mass="59886">MERLNDVGFLPQSSDGINRHTTTHCSLRKLKGDDSINYLEDREAMELYSQVRAQKEEIQILREQIATACVREMQLRNEKYILEGKFADLRMAMDEKQNETITSAFNELVRRRADLDENVKLINDLKAVEDERYIFISSMMGLLAEYGNCPHVINASSISSSIKRLHDQMQWKIRTSYDRITELTSIMGAPSDRQSYNNDSDRSGMLMAQVPHQSMSQLVESPSNHQTNGQRLDSADITAKFLEDKKSSMINGEMHPHLSSSSNSQEFSFKLDRDISSHMSNSFSSRGTANMGAGEVAKDLLHHSRAHDEIASSVSAEGPGIEGFQIIGDATPGGKLLGCGYQIRGTSLCMFQWVHHLEDGTRQYIEGATNPEYFVTADDVDKLIAVECIPMDDQGRQGELVRLFANDQNKIKCDPEMQQEINSYILKGEAMFNILLLTDSLDNWEPATLISRWSGYQIKCNSMETVVIAEKFSKELLIKIPSGLSTQFVLACSDGSSHPLSTYNVRMRDTVVLTMRMFQNKALDDRRKGRA</sequence>
<organism evidence="3">
    <name type="scientific">Rhizophora mucronata</name>
    <name type="common">Asiatic mangrove</name>
    <dbReference type="NCBI Taxonomy" id="61149"/>
    <lineage>
        <taxon>Eukaryota</taxon>
        <taxon>Viridiplantae</taxon>
        <taxon>Streptophyta</taxon>
        <taxon>Embryophyta</taxon>
        <taxon>Tracheophyta</taxon>
        <taxon>Spermatophyta</taxon>
        <taxon>Magnoliopsida</taxon>
        <taxon>eudicotyledons</taxon>
        <taxon>Gunneridae</taxon>
        <taxon>Pentapetalae</taxon>
        <taxon>rosids</taxon>
        <taxon>fabids</taxon>
        <taxon>Malpighiales</taxon>
        <taxon>Rhizophoraceae</taxon>
        <taxon>Rhizophora</taxon>
    </lineage>
</organism>